<sequence length="236" mass="25936">AEFFISAGFQSLVVAGYKAKGDPADLPIYTVDIFDMGSPENAFGVLAGESANQEPVNIGYIGFKSSKSIAFIKGPYLVKVTSFNKKADAHSFAKAIDASIKSVITDIPQFIRFPVEGAAPDGKSFIRSDYMGLEFLKNVFEQGYEQGGKRFHAFLVIPDEGPATFIRNMIATADDIGAKVSTFRLDGKSGWEISDKYEGTWALLQMGEEFIGVREIEDKEKRNKFLTSALKRRQSG</sequence>
<evidence type="ECO:0000313" key="1">
    <source>
        <dbReference type="EMBL" id="VAX19497.1"/>
    </source>
</evidence>
<dbReference type="Pfam" id="PF20244">
    <property type="entry name" value="DUF6599"/>
    <property type="match status" value="1"/>
</dbReference>
<feature type="non-terminal residue" evidence="1">
    <location>
        <position position="1"/>
    </location>
</feature>
<gene>
    <name evidence="1" type="ORF">MNBD_NITROSPINAE02-930</name>
</gene>
<dbReference type="EMBL" id="UOGE01000046">
    <property type="protein sequence ID" value="VAX19497.1"/>
    <property type="molecule type" value="Genomic_DNA"/>
</dbReference>
<organism evidence="1">
    <name type="scientific">hydrothermal vent metagenome</name>
    <dbReference type="NCBI Taxonomy" id="652676"/>
    <lineage>
        <taxon>unclassified sequences</taxon>
        <taxon>metagenomes</taxon>
        <taxon>ecological metagenomes</taxon>
    </lineage>
</organism>
<reference evidence="1" key="1">
    <citation type="submission" date="2018-06" db="EMBL/GenBank/DDBJ databases">
        <authorList>
            <person name="Zhirakovskaya E."/>
        </authorList>
    </citation>
    <scope>NUCLEOTIDE SEQUENCE</scope>
</reference>
<name>A0A3B1CS48_9ZZZZ</name>
<protein>
    <submittedName>
        <fullName evidence="1">Uncharacterized protein</fullName>
    </submittedName>
</protein>
<proteinExistence type="predicted"/>
<dbReference type="AlphaFoldDB" id="A0A3B1CS48"/>
<accession>A0A3B1CS48</accession>
<dbReference type="InterPro" id="IPR046534">
    <property type="entry name" value="DUF6599"/>
</dbReference>